<feature type="transmembrane region" description="Helical" evidence="1">
    <location>
        <begin position="15"/>
        <end position="31"/>
    </location>
</feature>
<organism evidence="2 3">
    <name type="scientific">Turicibacter sanguinis</name>
    <dbReference type="NCBI Taxonomy" id="154288"/>
    <lineage>
        <taxon>Bacteria</taxon>
        <taxon>Bacillati</taxon>
        <taxon>Bacillota</taxon>
        <taxon>Erysipelotrichia</taxon>
        <taxon>Erysipelotrichales</taxon>
        <taxon>Turicibacteraceae</taxon>
        <taxon>Turicibacter</taxon>
    </lineage>
</organism>
<evidence type="ECO:0000256" key="1">
    <source>
        <dbReference type="SAM" id="Phobius"/>
    </source>
</evidence>
<dbReference type="GeneID" id="60058016"/>
<keyword evidence="1" id="KW-0812">Transmembrane</keyword>
<protein>
    <submittedName>
        <fullName evidence="2">Uncharacterized protein</fullName>
    </submittedName>
</protein>
<keyword evidence="1" id="KW-0472">Membrane</keyword>
<comment type="caution">
    <text evidence="2">The sequence shown here is derived from an EMBL/GenBank/DDBJ whole genome shotgun (WGS) entry which is preliminary data.</text>
</comment>
<dbReference type="RefSeq" id="WP_006783681.1">
    <property type="nucleotide sequence ID" value="NZ_CAUWFM010000039.1"/>
</dbReference>
<sequence>MSNFKNWIITNRKKVGLGIGLFLIIFMFFIVKEAPGYIEMYKNIQSAKVSLLNDDLEGALVSYEKAYQAVKQKVIEENIDEVKQLITSKSNYLKGERANQNKNYDSAYYYYQNVIPSDEERYEKAQDELKVVAQRLVESIYEEVDDLYDKHLYLMIMGKLELALSYGVNVEETQEKIDYYQNVLFEYYVDRAKTEASTYFNHKLFYSLFLNSLEEAVKYATTDAQVEELSQLRENIIAETVNEYYELANIAVNDGKMEEVKIYYEMISAIDVTSEEASALAELL</sequence>
<gene>
    <name evidence="2" type="ORF">GMA92_06505</name>
</gene>
<reference evidence="2 3" key="1">
    <citation type="journal article" date="2019" name="Nat. Med.">
        <title>A library of human gut bacterial isolates paired with longitudinal multiomics data enables mechanistic microbiome research.</title>
        <authorList>
            <person name="Poyet M."/>
            <person name="Groussin M."/>
            <person name="Gibbons S.M."/>
            <person name="Avila-Pacheco J."/>
            <person name="Jiang X."/>
            <person name="Kearney S.M."/>
            <person name="Perrotta A.R."/>
            <person name="Berdy B."/>
            <person name="Zhao S."/>
            <person name="Lieberman T.D."/>
            <person name="Swanson P.K."/>
            <person name="Smith M."/>
            <person name="Roesemann S."/>
            <person name="Alexander J.E."/>
            <person name="Rich S.A."/>
            <person name="Livny J."/>
            <person name="Vlamakis H."/>
            <person name="Clish C."/>
            <person name="Bullock K."/>
            <person name="Deik A."/>
            <person name="Scott J."/>
            <person name="Pierce K.A."/>
            <person name="Xavier R.J."/>
            <person name="Alm E.J."/>
        </authorList>
    </citation>
    <scope>NUCLEOTIDE SEQUENCE [LARGE SCALE GENOMIC DNA]</scope>
    <source>
        <strain evidence="2 3">BIOML-A198</strain>
    </source>
</reference>
<dbReference type="EMBL" id="WMQE01000011">
    <property type="protein sequence ID" value="MTK21067.1"/>
    <property type="molecule type" value="Genomic_DNA"/>
</dbReference>
<keyword evidence="1" id="KW-1133">Transmembrane helix</keyword>
<dbReference type="Proteomes" id="UP000487649">
    <property type="component" value="Unassembled WGS sequence"/>
</dbReference>
<accession>A0A9X4XGZ4</accession>
<dbReference type="AlphaFoldDB" id="A0A9X4XGZ4"/>
<evidence type="ECO:0000313" key="3">
    <source>
        <dbReference type="Proteomes" id="UP000487649"/>
    </source>
</evidence>
<name>A0A9X4XGZ4_9FIRM</name>
<evidence type="ECO:0000313" key="2">
    <source>
        <dbReference type="EMBL" id="MTK21067.1"/>
    </source>
</evidence>
<proteinExistence type="predicted"/>